<proteinExistence type="predicted"/>
<accession>A0ABT8FS17</accession>
<evidence type="ECO:0000313" key="3">
    <source>
        <dbReference type="Proteomes" id="UP001172731"/>
    </source>
</evidence>
<evidence type="ECO:0000256" key="1">
    <source>
        <dbReference type="SAM" id="MobiDB-lite"/>
    </source>
</evidence>
<dbReference type="EMBL" id="JAHWXI010000004">
    <property type="protein sequence ID" value="MDN4463902.1"/>
    <property type="molecule type" value="Genomic_DNA"/>
</dbReference>
<protein>
    <recommendedName>
        <fullName evidence="4">Terminase small subunit</fullName>
    </recommendedName>
</protein>
<dbReference type="RefSeq" id="WP_301133018.1">
    <property type="nucleotide sequence ID" value="NZ_BAAAUQ010000019.1"/>
</dbReference>
<feature type="compositionally biased region" description="Low complexity" evidence="1">
    <location>
        <begin position="41"/>
        <end position="52"/>
    </location>
</feature>
<feature type="compositionally biased region" description="Basic and acidic residues" evidence="1">
    <location>
        <begin position="19"/>
        <end position="33"/>
    </location>
</feature>
<dbReference type="Proteomes" id="UP001172731">
    <property type="component" value="Unassembled WGS sequence"/>
</dbReference>
<comment type="caution">
    <text evidence="2">The sequence shown here is derived from an EMBL/GenBank/DDBJ whole genome shotgun (WGS) entry which is preliminary data.</text>
</comment>
<reference evidence="2" key="1">
    <citation type="submission" date="2021-06" db="EMBL/GenBank/DDBJ databases">
        <title>Genome-based taxonomic framework of Microbacterium strains isolated from marine environment, the description of four new species and reclassification of four preexisting species.</title>
        <authorList>
            <person name="Lee S.D."/>
            <person name="Kim S.-M."/>
            <person name="Byeon Y.-S."/>
            <person name="Yang H.L."/>
            <person name="Kim I.S."/>
        </authorList>
    </citation>
    <scope>NUCLEOTIDE SEQUENCE</scope>
    <source>
        <strain evidence="2">KACC 20510</strain>
    </source>
</reference>
<organism evidence="2 3">
    <name type="scientific">Microbacterium aurantiacum</name>
    <dbReference type="NCBI Taxonomy" id="162393"/>
    <lineage>
        <taxon>Bacteria</taxon>
        <taxon>Bacillati</taxon>
        <taxon>Actinomycetota</taxon>
        <taxon>Actinomycetes</taxon>
        <taxon>Micrococcales</taxon>
        <taxon>Microbacteriaceae</taxon>
        <taxon>Microbacterium</taxon>
    </lineage>
</organism>
<sequence length="140" mass="15083">MGRPKAPCGTDAAYRRHLRNDEPVDEACRDAHAATRRASRRSPAAAPSAPKTTEPPDDDDVADDGETDDLELIVKTLRKAFVKIAADDPTKLAPIAREFRTAVESTRGPVEPPKELTLAEQLAQARAARAARTQSQDAAS</sequence>
<feature type="region of interest" description="Disordered" evidence="1">
    <location>
        <begin position="1"/>
        <end position="67"/>
    </location>
</feature>
<evidence type="ECO:0000313" key="2">
    <source>
        <dbReference type="EMBL" id="MDN4463902.1"/>
    </source>
</evidence>
<feature type="compositionally biased region" description="Acidic residues" evidence="1">
    <location>
        <begin position="55"/>
        <end position="67"/>
    </location>
</feature>
<evidence type="ECO:0008006" key="4">
    <source>
        <dbReference type="Google" id="ProtNLM"/>
    </source>
</evidence>
<gene>
    <name evidence="2" type="ORF">KZC48_05755</name>
</gene>
<name>A0ABT8FS17_9MICO</name>
<keyword evidence="3" id="KW-1185">Reference proteome</keyword>